<protein>
    <submittedName>
        <fullName evidence="2">Uncharacterized protein</fullName>
    </submittedName>
</protein>
<feature type="compositionally biased region" description="Basic and acidic residues" evidence="1">
    <location>
        <begin position="75"/>
        <end position="87"/>
    </location>
</feature>
<feature type="compositionally biased region" description="Polar residues" evidence="1">
    <location>
        <begin position="92"/>
        <end position="103"/>
    </location>
</feature>
<keyword evidence="3" id="KW-1185">Reference proteome</keyword>
<reference evidence="3" key="1">
    <citation type="submission" date="2019-06" db="EMBL/GenBank/DDBJ databases">
        <authorList>
            <person name="Broberg M."/>
        </authorList>
    </citation>
    <scope>NUCLEOTIDE SEQUENCE [LARGE SCALE GENOMIC DNA]</scope>
</reference>
<dbReference type="AlphaFoldDB" id="A0A9N9ZGS1"/>
<gene>
    <name evidence="2" type="ORF">CSOL1703_00017411</name>
</gene>
<evidence type="ECO:0000313" key="2">
    <source>
        <dbReference type="EMBL" id="CAH0055309.1"/>
    </source>
</evidence>
<evidence type="ECO:0000313" key="3">
    <source>
        <dbReference type="Proteomes" id="UP000775872"/>
    </source>
</evidence>
<name>A0A9N9ZGS1_9HYPO</name>
<feature type="compositionally biased region" description="Basic and acidic residues" evidence="1">
    <location>
        <begin position="51"/>
        <end position="62"/>
    </location>
</feature>
<dbReference type="EMBL" id="CABFOC020000056">
    <property type="protein sequence ID" value="CAH0055309.1"/>
    <property type="molecule type" value="Genomic_DNA"/>
</dbReference>
<comment type="caution">
    <text evidence="2">The sequence shown here is derived from an EMBL/GenBank/DDBJ whole genome shotgun (WGS) entry which is preliminary data.</text>
</comment>
<dbReference type="Proteomes" id="UP000775872">
    <property type="component" value="Unassembled WGS sequence"/>
</dbReference>
<organism evidence="2 3">
    <name type="scientific">Clonostachys solani</name>
    <dbReference type="NCBI Taxonomy" id="160281"/>
    <lineage>
        <taxon>Eukaryota</taxon>
        <taxon>Fungi</taxon>
        <taxon>Dikarya</taxon>
        <taxon>Ascomycota</taxon>
        <taxon>Pezizomycotina</taxon>
        <taxon>Sordariomycetes</taxon>
        <taxon>Hypocreomycetidae</taxon>
        <taxon>Hypocreales</taxon>
        <taxon>Bionectriaceae</taxon>
        <taxon>Clonostachys</taxon>
    </lineage>
</organism>
<evidence type="ECO:0000256" key="1">
    <source>
        <dbReference type="SAM" id="MobiDB-lite"/>
    </source>
</evidence>
<feature type="region of interest" description="Disordered" evidence="1">
    <location>
        <begin position="49"/>
        <end position="103"/>
    </location>
</feature>
<accession>A0A9N9ZGS1</accession>
<proteinExistence type="predicted"/>
<sequence>MYLVDASVIITLHPSPRLLLHHTSSFTTFHPSYIPKTHILPNNFDTSYHPTQEDTTRPDLSAHAHISFDTPSNPRQEDIIRQEDLPDARVSPPTNQPTHTQIPSLAPWCQKRKAFQDDDINGRVLVPDPIVRLL</sequence>
<reference evidence="2 3" key="2">
    <citation type="submission" date="2021-10" db="EMBL/GenBank/DDBJ databases">
        <authorList>
            <person name="Piombo E."/>
        </authorList>
    </citation>
    <scope>NUCLEOTIDE SEQUENCE [LARGE SCALE GENOMIC DNA]</scope>
</reference>